<reference evidence="5 6" key="1">
    <citation type="submission" date="2023-06" db="EMBL/GenBank/DDBJ databases">
        <title>Sporosarcina sp. nov., isolated from Korean tranditional fermented seafood 'Jeotgal'.</title>
        <authorList>
            <person name="Yang A.I."/>
            <person name="Shin N.-R."/>
        </authorList>
    </citation>
    <scope>NUCLEOTIDE SEQUENCE [LARGE SCALE GENOMIC DNA]</scope>
    <source>
        <strain evidence="5 6">T2O-4</strain>
    </source>
</reference>
<name>A0ABZ0L3J6_9BACL</name>
<evidence type="ECO:0000259" key="4">
    <source>
        <dbReference type="PROSITE" id="PS51118"/>
    </source>
</evidence>
<dbReference type="RefSeq" id="WP_317966219.1">
    <property type="nucleotide sequence ID" value="NZ_CP129118.1"/>
</dbReference>
<dbReference type="PROSITE" id="PS51118">
    <property type="entry name" value="HTH_HXLR"/>
    <property type="match status" value="1"/>
</dbReference>
<dbReference type="Pfam" id="PF01638">
    <property type="entry name" value="HxlR"/>
    <property type="match status" value="1"/>
</dbReference>
<sequence>MQMNEKLNHTNDQRNCNRFHEMIEFIGKRWTGVIIYRLLDGPKRYHELSTEIDGISDRLLIERLRELESHGIVSKNVLDPTPRKVEYELTKVGKELEDVIVSILKWIKANGCPTDLQK</sequence>
<dbReference type="PANTHER" id="PTHR33204">
    <property type="entry name" value="TRANSCRIPTIONAL REGULATOR, MARR FAMILY"/>
    <property type="match status" value="1"/>
</dbReference>
<dbReference type="InterPro" id="IPR036388">
    <property type="entry name" value="WH-like_DNA-bd_sf"/>
</dbReference>
<keyword evidence="1" id="KW-0805">Transcription regulation</keyword>
<keyword evidence="3" id="KW-0804">Transcription</keyword>
<keyword evidence="6" id="KW-1185">Reference proteome</keyword>
<evidence type="ECO:0000256" key="2">
    <source>
        <dbReference type="ARBA" id="ARBA00023125"/>
    </source>
</evidence>
<dbReference type="PANTHER" id="PTHR33204:SF37">
    <property type="entry name" value="HTH-TYPE TRANSCRIPTIONAL REGULATOR YODB"/>
    <property type="match status" value="1"/>
</dbReference>
<keyword evidence="2" id="KW-0238">DNA-binding</keyword>
<dbReference type="SUPFAM" id="SSF46785">
    <property type="entry name" value="Winged helix' DNA-binding domain"/>
    <property type="match status" value="1"/>
</dbReference>
<evidence type="ECO:0000313" key="6">
    <source>
        <dbReference type="Proteomes" id="UP001303902"/>
    </source>
</evidence>
<dbReference type="InterPro" id="IPR036390">
    <property type="entry name" value="WH_DNA-bd_sf"/>
</dbReference>
<accession>A0ABZ0L3J6</accession>
<proteinExistence type="predicted"/>
<dbReference type="InterPro" id="IPR002577">
    <property type="entry name" value="HTH_HxlR"/>
</dbReference>
<dbReference type="Gene3D" id="1.10.10.10">
    <property type="entry name" value="Winged helix-like DNA-binding domain superfamily/Winged helix DNA-binding domain"/>
    <property type="match status" value="1"/>
</dbReference>
<dbReference type="EMBL" id="CP129118">
    <property type="protein sequence ID" value="WOV86744.1"/>
    <property type="molecule type" value="Genomic_DNA"/>
</dbReference>
<dbReference type="Proteomes" id="UP001303902">
    <property type="component" value="Chromosome"/>
</dbReference>
<evidence type="ECO:0000256" key="1">
    <source>
        <dbReference type="ARBA" id="ARBA00023015"/>
    </source>
</evidence>
<feature type="domain" description="HTH hxlR-type" evidence="4">
    <location>
        <begin position="16"/>
        <end position="115"/>
    </location>
</feature>
<organism evidence="5 6">
    <name type="scientific">Sporosarcina oncorhynchi</name>
    <dbReference type="NCBI Taxonomy" id="3056444"/>
    <lineage>
        <taxon>Bacteria</taxon>
        <taxon>Bacillati</taxon>
        <taxon>Bacillota</taxon>
        <taxon>Bacilli</taxon>
        <taxon>Bacillales</taxon>
        <taxon>Caryophanaceae</taxon>
        <taxon>Sporosarcina</taxon>
    </lineage>
</organism>
<protein>
    <submittedName>
        <fullName evidence="5">Helix-turn-helix domain-containing protein</fullName>
    </submittedName>
</protein>
<evidence type="ECO:0000313" key="5">
    <source>
        <dbReference type="EMBL" id="WOV86744.1"/>
    </source>
</evidence>
<gene>
    <name evidence="5" type="ORF">QWT69_12785</name>
</gene>
<evidence type="ECO:0000256" key="3">
    <source>
        <dbReference type="ARBA" id="ARBA00023163"/>
    </source>
</evidence>